<dbReference type="InterPro" id="IPR036343">
    <property type="entry name" value="GluRdtase_N_sf"/>
</dbReference>
<feature type="binding site" evidence="9 11">
    <location>
        <position position="120"/>
    </location>
    <ligand>
        <name>substrate</name>
    </ligand>
</feature>
<evidence type="ECO:0000256" key="1">
    <source>
        <dbReference type="ARBA" id="ARBA00005059"/>
    </source>
</evidence>
<dbReference type="InterPro" id="IPR036453">
    <property type="entry name" value="GluRdtase_dimer_dom_sf"/>
</dbReference>
<evidence type="ECO:0000256" key="8">
    <source>
        <dbReference type="ARBA" id="ARBA00068659"/>
    </source>
</evidence>
<evidence type="ECO:0000313" key="20">
    <source>
        <dbReference type="Proteomes" id="UP001164718"/>
    </source>
</evidence>
<comment type="function">
    <text evidence="9">Catalyzes the NADPH-dependent reduction of glutamyl-tRNA(Glu) to glutamate 1-semialdehyde (GSA).</text>
</comment>
<comment type="domain">
    <text evidence="9">Possesses an unusual extended V-shaped dimeric structure with each monomer consisting of three distinct domains arranged along a curved 'spinal' alpha-helix. The N-terminal catalytic domain specifically recognizes the glutamate moiety of the substrate. The second domain is the NADPH-binding domain, and the third C-terminal domain is responsible for dimerization.</text>
</comment>
<protein>
    <recommendedName>
        <fullName evidence="8 9">Glutamyl-tRNA reductase</fullName>
        <shortName evidence="9">GluTR</shortName>
        <ecNumber evidence="3 9">1.2.1.70</ecNumber>
    </recommendedName>
</protein>
<comment type="subunit">
    <text evidence="9">Homodimer.</text>
</comment>
<comment type="pathway">
    <text evidence="1 9 14">Porphyrin-containing compound metabolism; protoporphyrin-IX biosynthesis; 5-aminolevulinate from L-glutamyl-tRNA(Glu): step 1/2.</text>
</comment>
<evidence type="ECO:0000259" key="17">
    <source>
        <dbReference type="Pfam" id="PF01488"/>
    </source>
</evidence>
<evidence type="ECO:0000256" key="12">
    <source>
        <dbReference type="PIRSR" id="PIRSR000445-3"/>
    </source>
</evidence>
<dbReference type="PROSITE" id="PS00747">
    <property type="entry name" value="GLUTR"/>
    <property type="match status" value="1"/>
</dbReference>
<keyword evidence="6 9" id="KW-0627">Porphyrin biosynthesis</keyword>
<evidence type="ECO:0000256" key="13">
    <source>
        <dbReference type="PIRSR" id="PIRSR000445-4"/>
    </source>
</evidence>
<dbReference type="EMBL" id="CP106878">
    <property type="protein sequence ID" value="WAA10231.1"/>
    <property type="molecule type" value="Genomic_DNA"/>
</dbReference>
<gene>
    <name evidence="9 19" type="primary">hemA</name>
    <name evidence="19" type="ORF">OE104_02505</name>
</gene>
<feature type="active site" description="Nucleophile" evidence="9 10">
    <location>
        <position position="50"/>
    </location>
</feature>
<feature type="binding site" evidence="9 11">
    <location>
        <begin position="49"/>
        <end position="52"/>
    </location>
    <ligand>
        <name>substrate</name>
    </ligand>
</feature>
<dbReference type="Pfam" id="PF05201">
    <property type="entry name" value="GlutR_N"/>
    <property type="match status" value="1"/>
</dbReference>
<dbReference type="Gene3D" id="3.40.50.720">
    <property type="entry name" value="NAD(P)-binding Rossmann-like Domain"/>
    <property type="match status" value="1"/>
</dbReference>
<comment type="catalytic activity">
    <reaction evidence="7 9 14">
        <text>(S)-4-amino-5-oxopentanoate + tRNA(Glu) + NADP(+) = L-glutamyl-tRNA(Glu) + NADPH + H(+)</text>
        <dbReference type="Rhea" id="RHEA:12344"/>
        <dbReference type="Rhea" id="RHEA-COMP:9663"/>
        <dbReference type="Rhea" id="RHEA-COMP:9680"/>
        <dbReference type="ChEBI" id="CHEBI:15378"/>
        <dbReference type="ChEBI" id="CHEBI:57501"/>
        <dbReference type="ChEBI" id="CHEBI:57783"/>
        <dbReference type="ChEBI" id="CHEBI:58349"/>
        <dbReference type="ChEBI" id="CHEBI:78442"/>
        <dbReference type="ChEBI" id="CHEBI:78520"/>
        <dbReference type="EC" id="1.2.1.70"/>
    </reaction>
</comment>
<dbReference type="InterPro" id="IPR015896">
    <property type="entry name" value="4pyrrol_synth_GluRdtase_dimer"/>
</dbReference>
<dbReference type="AlphaFoldDB" id="A0A9E8RW54"/>
<dbReference type="FunFam" id="3.40.50.720:FF:000031">
    <property type="entry name" value="Glutamyl-tRNA reductase"/>
    <property type="match status" value="1"/>
</dbReference>
<comment type="similarity">
    <text evidence="2 9 14">Belongs to the glutamyl-tRNA reductase family.</text>
</comment>
<feature type="binding site" evidence="9 11">
    <location>
        <position position="109"/>
    </location>
    <ligand>
        <name>substrate</name>
    </ligand>
</feature>
<evidence type="ECO:0000256" key="11">
    <source>
        <dbReference type="PIRSR" id="PIRSR000445-2"/>
    </source>
</evidence>
<evidence type="ECO:0000256" key="4">
    <source>
        <dbReference type="ARBA" id="ARBA00022857"/>
    </source>
</evidence>
<evidence type="ECO:0000256" key="15">
    <source>
        <dbReference type="SAM" id="MobiDB-lite"/>
    </source>
</evidence>
<dbReference type="GO" id="GO:0050661">
    <property type="term" value="F:NADP binding"/>
    <property type="evidence" value="ECO:0007669"/>
    <property type="project" value="InterPro"/>
</dbReference>
<dbReference type="EC" id="1.2.1.70" evidence="3 9"/>
<feature type="site" description="Important for activity" evidence="9 13">
    <location>
        <position position="99"/>
    </location>
</feature>
<dbReference type="NCBIfam" id="NF000744">
    <property type="entry name" value="PRK00045.1-3"/>
    <property type="match status" value="1"/>
</dbReference>
<feature type="binding site" evidence="9 11">
    <location>
        <begin position="114"/>
        <end position="116"/>
    </location>
    <ligand>
        <name>substrate</name>
    </ligand>
</feature>
<evidence type="ECO:0000259" key="16">
    <source>
        <dbReference type="Pfam" id="PF00745"/>
    </source>
</evidence>
<evidence type="ECO:0000313" key="19">
    <source>
        <dbReference type="EMBL" id="WAA10231.1"/>
    </source>
</evidence>
<dbReference type="InterPro" id="IPR018214">
    <property type="entry name" value="GluRdtase_CS"/>
</dbReference>
<evidence type="ECO:0000256" key="2">
    <source>
        <dbReference type="ARBA" id="ARBA00005916"/>
    </source>
</evidence>
<feature type="domain" description="Tetrapyrrole biosynthesis glutamyl-tRNA reductase dimerisation" evidence="16">
    <location>
        <begin position="320"/>
        <end position="419"/>
    </location>
</feature>
<dbReference type="GO" id="GO:0008883">
    <property type="term" value="F:glutamyl-tRNA reductase activity"/>
    <property type="evidence" value="ECO:0007669"/>
    <property type="project" value="UniProtKB-UniRule"/>
</dbReference>
<dbReference type="RefSeq" id="WP_275418015.1">
    <property type="nucleotide sequence ID" value="NZ_CP106878.1"/>
</dbReference>
<dbReference type="PIRSF" id="PIRSF000445">
    <property type="entry name" value="4pyrrol_synth_GluRdtase"/>
    <property type="match status" value="1"/>
</dbReference>
<name>A0A9E8RW54_9BACI</name>
<organism evidence="19 20">
    <name type="scientific">Fervidibacillus albus</name>
    <dbReference type="NCBI Taxonomy" id="2980026"/>
    <lineage>
        <taxon>Bacteria</taxon>
        <taxon>Bacillati</taxon>
        <taxon>Bacillota</taxon>
        <taxon>Bacilli</taxon>
        <taxon>Bacillales</taxon>
        <taxon>Bacillaceae</taxon>
        <taxon>Fervidibacillus</taxon>
    </lineage>
</organism>
<sequence>MQLIVFGLNYKTAPVEIRERLSFQESQLEDGMLELNHSDCILESMIVSTCNRTEVYVVANELHSAKKDIKRFLENAFHIRWEHFKPYLYIYENESLVKHLFRVACGLDSMILGETQILGQVKSSFLRAQKIGVTGTVFNQLFKDAVTVAKKAHSETEIADHPISVSYAAVELAKKIFGDLSKKKVLVIGAGKMGELALKNLQSSGASDIIIMNRTYERAVNVAKKFDARARTFQEFERSLAEADIVISSTGAKDYIVTKPLMEKTVKRNRQKPMFFVDIAVPRDIDPRINELPSVFVYDIDDLEGIVEANIQERKRAAMKIEGMIEDATMDFKRWLNTLDAVPLIASLRERALAIQRRTMDSLEKKLPELSEREKKVIGKHMSSVVNQMLRDPILQIKELASKPNGDEALECVRRIFDLKQEDERLKSSGNEQNQKREVASTELMRMGTDRIG</sequence>
<keyword evidence="20" id="KW-1185">Reference proteome</keyword>
<dbReference type="CDD" id="cd05213">
    <property type="entry name" value="NAD_bind_Glutamyl_tRNA_reduct"/>
    <property type="match status" value="1"/>
</dbReference>
<comment type="miscellaneous">
    <text evidence="9">During catalysis, the active site Cys acts as a nucleophile attacking the alpha-carbonyl group of tRNA-bound glutamate with the formation of a thioester intermediate between enzyme and glutamate, and the concomitant release of tRNA(Glu). The thioester intermediate is finally reduced by direct hydride transfer from NADPH, to form the product GSA.</text>
</comment>
<dbReference type="SUPFAM" id="SSF69742">
    <property type="entry name" value="Glutamyl tRNA-reductase catalytic, N-terminal domain"/>
    <property type="match status" value="1"/>
</dbReference>
<evidence type="ECO:0000256" key="3">
    <source>
        <dbReference type="ARBA" id="ARBA00012970"/>
    </source>
</evidence>
<evidence type="ECO:0000256" key="6">
    <source>
        <dbReference type="ARBA" id="ARBA00023244"/>
    </source>
</evidence>
<evidence type="ECO:0000259" key="18">
    <source>
        <dbReference type="Pfam" id="PF05201"/>
    </source>
</evidence>
<dbReference type="FunFam" id="3.30.460.30:FF:000001">
    <property type="entry name" value="Glutamyl-tRNA reductase"/>
    <property type="match status" value="1"/>
</dbReference>
<accession>A0A9E8RW54</accession>
<evidence type="ECO:0000256" key="9">
    <source>
        <dbReference type="HAMAP-Rule" id="MF_00087"/>
    </source>
</evidence>
<dbReference type="GO" id="GO:0019353">
    <property type="term" value="P:protoporphyrinogen IX biosynthetic process from glutamate"/>
    <property type="evidence" value="ECO:0007669"/>
    <property type="project" value="TreeGrafter"/>
</dbReference>
<keyword evidence="4 9" id="KW-0521">NADP</keyword>
<proteinExistence type="inferred from homology"/>
<dbReference type="PANTHER" id="PTHR43013">
    <property type="entry name" value="GLUTAMYL-TRNA REDUCTASE"/>
    <property type="match status" value="1"/>
</dbReference>
<dbReference type="InterPro" id="IPR006151">
    <property type="entry name" value="Shikm_DH/Glu-tRNA_Rdtase"/>
</dbReference>
<dbReference type="PANTHER" id="PTHR43013:SF1">
    <property type="entry name" value="GLUTAMYL-TRNA REDUCTASE"/>
    <property type="match status" value="1"/>
</dbReference>
<dbReference type="InterPro" id="IPR015895">
    <property type="entry name" value="4pyrrol_synth_GluRdtase_N"/>
</dbReference>
<feature type="domain" description="Quinate/shikimate 5-dehydrogenase/glutamyl-tRNA reductase" evidence="17">
    <location>
        <begin position="171"/>
        <end position="306"/>
    </location>
</feature>
<dbReference type="SUPFAM" id="SSF51735">
    <property type="entry name" value="NAD(P)-binding Rossmann-fold domains"/>
    <property type="match status" value="1"/>
</dbReference>
<dbReference type="KEGG" id="faf:OE104_02505"/>
<dbReference type="InterPro" id="IPR000343">
    <property type="entry name" value="4pyrrol_synth_GluRdtase"/>
</dbReference>
<evidence type="ECO:0000256" key="10">
    <source>
        <dbReference type="PIRSR" id="PIRSR000445-1"/>
    </source>
</evidence>
<dbReference type="HAMAP" id="MF_00087">
    <property type="entry name" value="Glu_tRNA_reductase"/>
    <property type="match status" value="1"/>
</dbReference>
<dbReference type="Pfam" id="PF00745">
    <property type="entry name" value="GlutR_dimer"/>
    <property type="match status" value="1"/>
</dbReference>
<dbReference type="Pfam" id="PF01488">
    <property type="entry name" value="Shikimate_DH"/>
    <property type="match status" value="1"/>
</dbReference>
<evidence type="ECO:0000256" key="5">
    <source>
        <dbReference type="ARBA" id="ARBA00023002"/>
    </source>
</evidence>
<keyword evidence="5 9" id="KW-0560">Oxidoreductase</keyword>
<dbReference type="Proteomes" id="UP001164718">
    <property type="component" value="Chromosome"/>
</dbReference>
<dbReference type="InterPro" id="IPR036291">
    <property type="entry name" value="NAD(P)-bd_dom_sf"/>
</dbReference>
<reference evidence="19" key="1">
    <citation type="submission" date="2022-09" db="EMBL/GenBank/DDBJ databases">
        <title>Complete Genomes of Fervidibacillus albus and Fervidibacillus halotolerans isolated from tidal flat sediments.</title>
        <authorList>
            <person name="Kwon K.K."/>
            <person name="Yang S.-H."/>
            <person name="Park M.J."/>
            <person name="Oh H.-M."/>
        </authorList>
    </citation>
    <scope>NUCLEOTIDE SEQUENCE</scope>
    <source>
        <strain evidence="19">MEBiC13591</strain>
    </source>
</reference>
<feature type="domain" description="Glutamyl-tRNA reductase N-terminal" evidence="18">
    <location>
        <begin position="7"/>
        <end position="156"/>
    </location>
</feature>
<dbReference type="SUPFAM" id="SSF69075">
    <property type="entry name" value="Glutamyl tRNA-reductase dimerization domain"/>
    <property type="match status" value="1"/>
</dbReference>
<dbReference type="Gene3D" id="3.30.460.30">
    <property type="entry name" value="Glutamyl-tRNA reductase, N-terminal domain"/>
    <property type="match status" value="1"/>
</dbReference>
<feature type="region of interest" description="Disordered" evidence="15">
    <location>
        <begin position="424"/>
        <end position="453"/>
    </location>
</feature>
<feature type="binding site" evidence="9 12">
    <location>
        <begin position="189"/>
        <end position="194"/>
    </location>
    <ligand>
        <name>NADP(+)</name>
        <dbReference type="ChEBI" id="CHEBI:58349"/>
    </ligand>
</feature>
<evidence type="ECO:0000256" key="7">
    <source>
        <dbReference type="ARBA" id="ARBA00047464"/>
    </source>
</evidence>
<evidence type="ECO:0000256" key="14">
    <source>
        <dbReference type="RuleBase" id="RU000584"/>
    </source>
</evidence>
<dbReference type="NCBIfam" id="TIGR01035">
    <property type="entry name" value="hemA"/>
    <property type="match status" value="1"/>
</dbReference>